<dbReference type="EMBL" id="SWJZ01000124">
    <property type="protein sequence ID" value="TKD13573.1"/>
    <property type="molecule type" value="Genomic_DNA"/>
</dbReference>
<dbReference type="RefSeq" id="WP_136909570.1">
    <property type="nucleotide sequence ID" value="NZ_SWJZ01000124.1"/>
</dbReference>
<organism evidence="3 4">
    <name type="scientific">Rhodobacter capsulatus</name>
    <name type="common">Rhodopseudomonas capsulata</name>
    <dbReference type="NCBI Taxonomy" id="1061"/>
    <lineage>
        <taxon>Bacteria</taxon>
        <taxon>Pseudomonadati</taxon>
        <taxon>Pseudomonadota</taxon>
        <taxon>Alphaproteobacteria</taxon>
        <taxon>Rhodobacterales</taxon>
        <taxon>Rhodobacter group</taxon>
        <taxon>Rhodobacter</taxon>
    </lineage>
</organism>
<feature type="transmembrane region" description="Helical" evidence="1">
    <location>
        <begin position="108"/>
        <end position="127"/>
    </location>
</feature>
<feature type="transmembrane region" description="Helical" evidence="1">
    <location>
        <begin position="71"/>
        <end position="88"/>
    </location>
</feature>
<comment type="caution">
    <text evidence="3">The sequence shown here is derived from an EMBL/GenBank/DDBJ whole genome shotgun (WGS) entry which is preliminary data.</text>
</comment>
<gene>
    <name evidence="3" type="ORF">FBT96_19385</name>
</gene>
<keyword evidence="1" id="KW-0812">Transmembrane</keyword>
<dbReference type="OrthoDB" id="8419758at2"/>
<evidence type="ECO:0008006" key="5">
    <source>
        <dbReference type="Google" id="ProtNLM"/>
    </source>
</evidence>
<feature type="signal peptide" evidence="2">
    <location>
        <begin position="1"/>
        <end position="19"/>
    </location>
</feature>
<evidence type="ECO:0000256" key="2">
    <source>
        <dbReference type="SAM" id="SignalP"/>
    </source>
</evidence>
<proteinExistence type="predicted"/>
<dbReference type="Proteomes" id="UP000310597">
    <property type="component" value="Unassembled WGS sequence"/>
</dbReference>
<keyword evidence="2" id="KW-0732">Signal</keyword>
<evidence type="ECO:0000313" key="3">
    <source>
        <dbReference type="EMBL" id="TKD13573.1"/>
    </source>
</evidence>
<keyword evidence="1" id="KW-0472">Membrane</keyword>
<evidence type="ECO:0000313" key="4">
    <source>
        <dbReference type="Proteomes" id="UP000310597"/>
    </source>
</evidence>
<feature type="chain" id="PRO_5020909867" description="DoxX family protein" evidence="2">
    <location>
        <begin position="20"/>
        <end position="136"/>
    </location>
</feature>
<keyword evidence="1" id="KW-1133">Transmembrane helix</keyword>
<accession>A0A4U1JKZ4</accession>
<dbReference type="AlphaFoldDB" id="A0A4U1JKZ4"/>
<feature type="transmembrane region" description="Helical" evidence="1">
    <location>
        <begin position="43"/>
        <end position="64"/>
    </location>
</feature>
<sequence>MNRTMAVLVCLITSTPAAAEVCDKVRPAWTSQDGPVGQLDDLALFLFEPIGLIAIGLTVGALLLRSAWFSTVAIVILMLMLALNVSTWREADGVTRFAISEGCMVAPYLTTIVMIAMAASIVTLTWIKPLDRSKSP</sequence>
<evidence type="ECO:0000256" key="1">
    <source>
        <dbReference type="SAM" id="Phobius"/>
    </source>
</evidence>
<protein>
    <recommendedName>
        <fullName evidence="5">DoxX family protein</fullName>
    </recommendedName>
</protein>
<reference evidence="3 4" key="1">
    <citation type="submission" date="2019-04" db="EMBL/GenBank/DDBJ databases">
        <title>Draft Whole-Genome sequence of the purple photosynthetic bacterium Rhodobacter capsulatus SP108 with an indigenous class A beta-lactamase.</title>
        <authorList>
            <person name="Robertson S."/>
            <person name="Meyer T.E."/>
            <person name="Kyndt J.A."/>
        </authorList>
    </citation>
    <scope>NUCLEOTIDE SEQUENCE [LARGE SCALE GENOMIC DNA]</scope>
    <source>
        <strain evidence="3 4">SP108</strain>
    </source>
</reference>
<name>A0A4U1JKZ4_RHOCA</name>